<evidence type="ECO:0000313" key="3">
    <source>
        <dbReference type="Proteomes" id="UP000006729"/>
    </source>
</evidence>
<reference evidence="2 3" key="1">
    <citation type="journal article" date="2006" name="Science">
        <title>The genome of black cottonwood, Populus trichocarpa (Torr. &amp; Gray).</title>
        <authorList>
            <person name="Tuskan G.A."/>
            <person name="Difazio S."/>
            <person name="Jansson S."/>
            <person name="Bohlmann J."/>
            <person name="Grigoriev I."/>
            <person name="Hellsten U."/>
            <person name="Putnam N."/>
            <person name="Ralph S."/>
            <person name="Rombauts S."/>
            <person name="Salamov A."/>
            <person name="Schein J."/>
            <person name="Sterck L."/>
            <person name="Aerts A."/>
            <person name="Bhalerao R.R."/>
            <person name="Bhalerao R.P."/>
            <person name="Blaudez D."/>
            <person name="Boerjan W."/>
            <person name="Brun A."/>
            <person name="Brunner A."/>
            <person name="Busov V."/>
            <person name="Campbell M."/>
            <person name="Carlson J."/>
            <person name="Chalot M."/>
            <person name="Chapman J."/>
            <person name="Chen G.L."/>
            <person name="Cooper D."/>
            <person name="Coutinho P.M."/>
            <person name="Couturier J."/>
            <person name="Covert S."/>
            <person name="Cronk Q."/>
            <person name="Cunningham R."/>
            <person name="Davis J."/>
            <person name="Degroeve S."/>
            <person name="Dejardin A."/>
            <person name="Depamphilis C."/>
            <person name="Detter J."/>
            <person name="Dirks B."/>
            <person name="Dubchak I."/>
            <person name="Duplessis S."/>
            <person name="Ehlting J."/>
            <person name="Ellis B."/>
            <person name="Gendler K."/>
            <person name="Goodstein D."/>
            <person name="Gribskov M."/>
            <person name="Grimwood J."/>
            <person name="Groover A."/>
            <person name="Gunter L."/>
            <person name="Hamberger B."/>
            <person name="Heinze B."/>
            <person name="Helariutta Y."/>
            <person name="Henrissat B."/>
            <person name="Holligan D."/>
            <person name="Holt R."/>
            <person name="Huang W."/>
            <person name="Islam-Faridi N."/>
            <person name="Jones S."/>
            <person name="Jones-Rhoades M."/>
            <person name="Jorgensen R."/>
            <person name="Joshi C."/>
            <person name="Kangasjarvi J."/>
            <person name="Karlsson J."/>
            <person name="Kelleher C."/>
            <person name="Kirkpatrick R."/>
            <person name="Kirst M."/>
            <person name="Kohler A."/>
            <person name="Kalluri U."/>
            <person name="Larimer F."/>
            <person name="Leebens-Mack J."/>
            <person name="Leple J.C."/>
            <person name="Locascio P."/>
            <person name="Lou Y."/>
            <person name="Lucas S."/>
            <person name="Martin F."/>
            <person name="Montanini B."/>
            <person name="Napoli C."/>
            <person name="Nelson D.R."/>
            <person name="Nelson C."/>
            <person name="Nieminen K."/>
            <person name="Nilsson O."/>
            <person name="Pereda V."/>
            <person name="Peter G."/>
            <person name="Philippe R."/>
            <person name="Pilate G."/>
            <person name="Poliakov A."/>
            <person name="Razumovskaya J."/>
            <person name="Richardson P."/>
            <person name="Rinaldi C."/>
            <person name="Ritland K."/>
            <person name="Rouze P."/>
            <person name="Ryaboy D."/>
            <person name="Schmutz J."/>
            <person name="Schrader J."/>
            <person name="Segerman B."/>
            <person name="Shin H."/>
            <person name="Siddiqui A."/>
            <person name="Sterky F."/>
            <person name="Terry A."/>
            <person name="Tsai C.J."/>
            <person name="Uberbacher E."/>
            <person name="Unneberg P."/>
            <person name="Vahala J."/>
            <person name="Wall K."/>
            <person name="Wessler S."/>
            <person name="Yang G."/>
            <person name="Yin T."/>
            <person name="Douglas C."/>
            <person name="Marra M."/>
            <person name="Sandberg G."/>
            <person name="Van de Peer Y."/>
            <person name="Rokhsar D."/>
        </authorList>
    </citation>
    <scope>NUCLEOTIDE SEQUENCE [LARGE SCALE GENOMIC DNA]</scope>
    <source>
        <strain evidence="3">cv. Nisqually</strain>
    </source>
</reference>
<sequence>MESEATNKSRVVMVESGESWDFYISQATTQTCPIAVHFTASWCMPSVAMNPIFEDLASAHPDILFLTVDVDAVKIFVSAIFTKIRLQIFGDLIPSHEAGNEHRVVSSGNFILIVIDMKDHH</sequence>
<accession>A0A2K1YEY3</accession>
<protein>
    <recommendedName>
        <fullName evidence="1">Thioredoxin domain-containing protein</fullName>
    </recommendedName>
</protein>
<dbReference type="Pfam" id="PF00085">
    <property type="entry name" value="Thioredoxin"/>
    <property type="match status" value="1"/>
</dbReference>
<dbReference type="PANTHER" id="PTHR10438">
    <property type="entry name" value="THIOREDOXIN"/>
    <property type="match status" value="1"/>
</dbReference>
<proteinExistence type="predicted"/>
<dbReference type="EMBL" id="CM009300">
    <property type="protein sequence ID" value="PNT11576.1"/>
    <property type="molecule type" value="Genomic_DNA"/>
</dbReference>
<dbReference type="InterPro" id="IPR013766">
    <property type="entry name" value="Thioredoxin_domain"/>
</dbReference>
<dbReference type="AlphaFoldDB" id="A0A2K1YEY3"/>
<name>A0A2K1YEY3_POPTR</name>
<evidence type="ECO:0000313" key="2">
    <source>
        <dbReference type="EMBL" id="PNT11576.1"/>
    </source>
</evidence>
<evidence type="ECO:0000259" key="1">
    <source>
        <dbReference type="Pfam" id="PF00085"/>
    </source>
</evidence>
<dbReference type="CDD" id="cd02947">
    <property type="entry name" value="TRX_family"/>
    <property type="match status" value="1"/>
</dbReference>
<dbReference type="InterPro" id="IPR036249">
    <property type="entry name" value="Thioredoxin-like_sf"/>
</dbReference>
<keyword evidence="3" id="KW-1185">Reference proteome</keyword>
<organism evidence="2 3">
    <name type="scientific">Populus trichocarpa</name>
    <name type="common">Western balsam poplar</name>
    <name type="synonym">Populus balsamifera subsp. trichocarpa</name>
    <dbReference type="NCBI Taxonomy" id="3694"/>
    <lineage>
        <taxon>Eukaryota</taxon>
        <taxon>Viridiplantae</taxon>
        <taxon>Streptophyta</taxon>
        <taxon>Embryophyta</taxon>
        <taxon>Tracheophyta</taxon>
        <taxon>Spermatophyta</taxon>
        <taxon>Magnoliopsida</taxon>
        <taxon>eudicotyledons</taxon>
        <taxon>Gunneridae</taxon>
        <taxon>Pentapetalae</taxon>
        <taxon>rosids</taxon>
        <taxon>fabids</taxon>
        <taxon>Malpighiales</taxon>
        <taxon>Salicaceae</taxon>
        <taxon>Saliceae</taxon>
        <taxon>Populus</taxon>
    </lineage>
</organism>
<dbReference type="Proteomes" id="UP000006729">
    <property type="component" value="Chromosome 11"/>
</dbReference>
<dbReference type="PANTHER" id="PTHR10438:SF470">
    <property type="entry name" value="THIOREDOXIN"/>
    <property type="match status" value="1"/>
</dbReference>
<dbReference type="Gene3D" id="3.40.30.10">
    <property type="entry name" value="Glutaredoxin"/>
    <property type="match status" value="1"/>
</dbReference>
<dbReference type="STRING" id="3694.A0A2K1YEY3"/>
<dbReference type="InParanoid" id="A0A2K1YEY3"/>
<feature type="domain" description="Thioredoxin" evidence="1">
    <location>
        <begin position="13"/>
        <end position="76"/>
    </location>
</feature>
<dbReference type="Gramene" id="Potri.011G031100.1.v4.1">
    <property type="protein sequence ID" value="Potri.011G031100.1.v4.1"/>
    <property type="gene ID" value="Potri.011G031100.v4.1"/>
</dbReference>
<gene>
    <name evidence="2" type="ORF">POPTR_011G031100</name>
</gene>
<dbReference type="SMR" id="A0A2K1YEY3"/>
<dbReference type="InterPro" id="IPR050620">
    <property type="entry name" value="Thioredoxin_H-type-like"/>
</dbReference>
<dbReference type="SUPFAM" id="SSF52833">
    <property type="entry name" value="Thioredoxin-like"/>
    <property type="match status" value="1"/>
</dbReference>